<dbReference type="CDD" id="cd00402">
    <property type="entry name" value="Riboflavin_synthase_like"/>
    <property type="match status" value="1"/>
</dbReference>
<dbReference type="OrthoDB" id="9788537at2"/>
<evidence type="ECO:0000256" key="6">
    <source>
        <dbReference type="ARBA" id="ARBA00013950"/>
    </source>
</evidence>
<feature type="domain" description="Lumazine-binding" evidence="12">
    <location>
        <begin position="1"/>
        <end position="97"/>
    </location>
</feature>
<proteinExistence type="predicted"/>
<evidence type="ECO:0000256" key="4">
    <source>
        <dbReference type="ARBA" id="ARBA00011233"/>
    </source>
</evidence>
<feature type="repeat" description="Lumazine-binding" evidence="11">
    <location>
        <begin position="1"/>
        <end position="97"/>
    </location>
</feature>
<comment type="caution">
    <text evidence="13">The sequence shown here is derived from an EMBL/GenBank/DDBJ whole genome shotgun (WGS) entry which is preliminary data.</text>
</comment>
<dbReference type="InterPro" id="IPR017938">
    <property type="entry name" value="Riboflavin_synthase-like_b-brl"/>
</dbReference>
<dbReference type="FunFam" id="2.40.30.20:FF:000004">
    <property type="entry name" value="Riboflavin synthase, alpha subunit"/>
    <property type="match status" value="1"/>
</dbReference>
<dbReference type="InterPro" id="IPR001783">
    <property type="entry name" value="Lumazine-bd"/>
</dbReference>
<protein>
    <recommendedName>
        <fullName evidence="6 10">Riboflavin synthase</fullName>
        <ecNumber evidence="5 10">2.5.1.9</ecNumber>
    </recommendedName>
</protein>
<feature type="domain" description="Lumazine-binding" evidence="12">
    <location>
        <begin position="98"/>
        <end position="194"/>
    </location>
</feature>
<dbReference type="InterPro" id="IPR023366">
    <property type="entry name" value="ATP_synth_asu-like_sf"/>
</dbReference>
<evidence type="ECO:0000256" key="3">
    <source>
        <dbReference type="ARBA" id="ARBA00004887"/>
    </source>
</evidence>
<evidence type="ECO:0000256" key="1">
    <source>
        <dbReference type="ARBA" id="ARBA00000968"/>
    </source>
</evidence>
<organism evidence="13 14">
    <name type="scientific">Candidatus Chloroploca asiatica</name>
    <dbReference type="NCBI Taxonomy" id="1506545"/>
    <lineage>
        <taxon>Bacteria</taxon>
        <taxon>Bacillati</taxon>
        <taxon>Chloroflexota</taxon>
        <taxon>Chloroflexia</taxon>
        <taxon>Chloroflexales</taxon>
        <taxon>Chloroflexineae</taxon>
        <taxon>Oscillochloridaceae</taxon>
        <taxon>Candidatus Chloroploca</taxon>
    </lineage>
</organism>
<keyword evidence="14" id="KW-1185">Reference proteome</keyword>
<comment type="function">
    <text evidence="2">Catalyzes the dismutation of two molecules of 6,7-dimethyl-8-ribityllumazine, resulting in the formation of riboflavin and 5-amino-6-(D-ribitylamino)uracil.</text>
</comment>
<evidence type="ECO:0000256" key="2">
    <source>
        <dbReference type="ARBA" id="ARBA00002803"/>
    </source>
</evidence>
<keyword evidence="9" id="KW-0677">Repeat</keyword>
<dbReference type="GO" id="GO:0004746">
    <property type="term" value="F:riboflavin synthase activity"/>
    <property type="evidence" value="ECO:0007669"/>
    <property type="project" value="UniProtKB-UniRule"/>
</dbReference>
<evidence type="ECO:0000313" key="13">
    <source>
        <dbReference type="EMBL" id="PDW00113.1"/>
    </source>
</evidence>
<dbReference type="PIRSF" id="PIRSF000498">
    <property type="entry name" value="Riboflavin_syn_A"/>
    <property type="match status" value="1"/>
</dbReference>
<gene>
    <name evidence="13" type="ORF">A9Q02_10945</name>
</gene>
<evidence type="ECO:0000256" key="10">
    <source>
        <dbReference type="NCBIfam" id="TIGR00187"/>
    </source>
</evidence>
<dbReference type="SUPFAM" id="SSF63380">
    <property type="entry name" value="Riboflavin synthase domain-like"/>
    <property type="match status" value="2"/>
</dbReference>
<dbReference type="AlphaFoldDB" id="A0A2H3KXF8"/>
<dbReference type="PANTHER" id="PTHR21098:SF0">
    <property type="entry name" value="RIBOFLAVIN SYNTHASE"/>
    <property type="match status" value="1"/>
</dbReference>
<keyword evidence="7" id="KW-0686">Riboflavin biosynthesis</keyword>
<name>A0A2H3KXF8_9CHLR</name>
<dbReference type="NCBIfam" id="NF009566">
    <property type="entry name" value="PRK13020.1"/>
    <property type="match status" value="1"/>
</dbReference>
<evidence type="ECO:0000313" key="14">
    <source>
        <dbReference type="Proteomes" id="UP000220922"/>
    </source>
</evidence>
<comment type="subunit">
    <text evidence="4">Homotrimer.</text>
</comment>
<dbReference type="PROSITE" id="PS51177">
    <property type="entry name" value="LUMAZINE_BIND"/>
    <property type="match status" value="2"/>
</dbReference>
<keyword evidence="8" id="KW-0808">Transferase</keyword>
<evidence type="ECO:0000256" key="8">
    <source>
        <dbReference type="ARBA" id="ARBA00022679"/>
    </source>
</evidence>
<evidence type="ECO:0000256" key="7">
    <source>
        <dbReference type="ARBA" id="ARBA00022619"/>
    </source>
</evidence>
<evidence type="ECO:0000259" key="12">
    <source>
        <dbReference type="PROSITE" id="PS51177"/>
    </source>
</evidence>
<dbReference type="InterPro" id="IPR026017">
    <property type="entry name" value="Lumazine-bd_dom"/>
</dbReference>
<comment type="catalytic activity">
    <reaction evidence="1">
        <text>2 6,7-dimethyl-8-(1-D-ribityl)lumazine + H(+) = 5-amino-6-(D-ribitylamino)uracil + riboflavin</text>
        <dbReference type="Rhea" id="RHEA:20772"/>
        <dbReference type="ChEBI" id="CHEBI:15378"/>
        <dbReference type="ChEBI" id="CHEBI:15934"/>
        <dbReference type="ChEBI" id="CHEBI:57986"/>
        <dbReference type="ChEBI" id="CHEBI:58201"/>
        <dbReference type="EC" id="2.5.1.9"/>
    </reaction>
</comment>
<dbReference type="PANTHER" id="PTHR21098">
    <property type="entry name" value="RIBOFLAVIN SYNTHASE ALPHA CHAIN"/>
    <property type="match status" value="1"/>
</dbReference>
<accession>A0A2H3KXF8</accession>
<feature type="repeat" description="Lumazine-binding" evidence="11">
    <location>
        <begin position="98"/>
        <end position="194"/>
    </location>
</feature>
<dbReference type="RefSeq" id="WP_097651306.1">
    <property type="nucleotide sequence ID" value="NZ_LYXE01000059.1"/>
</dbReference>
<dbReference type="GO" id="GO:0009231">
    <property type="term" value="P:riboflavin biosynthetic process"/>
    <property type="evidence" value="ECO:0007669"/>
    <property type="project" value="UniProtKB-KW"/>
</dbReference>
<dbReference type="Gene3D" id="2.40.30.20">
    <property type="match status" value="2"/>
</dbReference>
<comment type="pathway">
    <text evidence="3">Cofactor biosynthesis; riboflavin biosynthesis; riboflavin from 2-hydroxy-3-oxobutyl phosphate and 5-amino-6-(D-ribitylamino)uracil: step 2/2.</text>
</comment>
<dbReference type="EC" id="2.5.1.9" evidence="5 10"/>
<dbReference type="Pfam" id="PF00677">
    <property type="entry name" value="Lum_binding"/>
    <property type="match status" value="2"/>
</dbReference>
<reference evidence="13 14" key="1">
    <citation type="submission" date="2016-05" db="EMBL/GenBank/DDBJ databases">
        <authorList>
            <person name="Lavstsen T."/>
            <person name="Jespersen J.S."/>
        </authorList>
    </citation>
    <scope>NUCLEOTIDE SEQUENCE [LARGE SCALE GENOMIC DNA]</scope>
    <source>
        <strain evidence="13 14">B7-9</strain>
    </source>
</reference>
<evidence type="ECO:0000256" key="5">
    <source>
        <dbReference type="ARBA" id="ARBA00012827"/>
    </source>
</evidence>
<evidence type="ECO:0000256" key="11">
    <source>
        <dbReference type="PROSITE-ProRule" id="PRU00524"/>
    </source>
</evidence>
<dbReference type="NCBIfam" id="TIGR00187">
    <property type="entry name" value="ribE"/>
    <property type="match status" value="1"/>
</dbReference>
<sequence>MFTGIVEEIGRVIQIVGDQERDNMLTIASRVAREGARLGDSIAINGTCLTVTDLATDQFRVGLSPETLRRTNLGQLQVGDPVNLERSLTFGGRMGGHYVQGHVDGIGVIVGVVPEGDAKRIRIQPPSQLMPYIVEKGYIAVDGVSLTVADLDETTFTIAMIAYTQQAVIMGQQTEEAIVNLEVDIIAKYVERLTQAYRGEAS</sequence>
<dbReference type="EMBL" id="LYXE01000059">
    <property type="protein sequence ID" value="PDW00113.1"/>
    <property type="molecule type" value="Genomic_DNA"/>
</dbReference>
<dbReference type="FunFam" id="2.40.30.20:FF:000003">
    <property type="entry name" value="Riboflavin synthase, alpha subunit"/>
    <property type="match status" value="1"/>
</dbReference>
<dbReference type="NCBIfam" id="NF006767">
    <property type="entry name" value="PRK09289.1"/>
    <property type="match status" value="1"/>
</dbReference>
<dbReference type="Proteomes" id="UP000220922">
    <property type="component" value="Unassembled WGS sequence"/>
</dbReference>
<evidence type="ECO:0000256" key="9">
    <source>
        <dbReference type="ARBA" id="ARBA00022737"/>
    </source>
</evidence>